<evidence type="ECO:0000313" key="1">
    <source>
        <dbReference type="EnsemblPlants" id="AVESA.00010b.r2.7CG0711370.1.CDS"/>
    </source>
</evidence>
<reference evidence="1" key="2">
    <citation type="submission" date="2025-09" db="UniProtKB">
        <authorList>
            <consortium name="EnsemblPlants"/>
        </authorList>
    </citation>
    <scope>IDENTIFICATION</scope>
</reference>
<evidence type="ECO:0000313" key="2">
    <source>
        <dbReference type="Proteomes" id="UP001732700"/>
    </source>
</evidence>
<protein>
    <submittedName>
        <fullName evidence="1">Uncharacterized protein</fullName>
    </submittedName>
</protein>
<dbReference type="EnsemblPlants" id="AVESA.00010b.r2.7CG0711370.1">
    <property type="protein sequence ID" value="AVESA.00010b.r2.7CG0711370.1.CDS"/>
    <property type="gene ID" value="AVESA.00010b.r2.7CG0711370"/>
</dbReference>
<proteinExistence type="predicted"/>
<sequence length="685" mass="77634">MELSWSPASVNWARLVRATLSLRREAEHGLHSSAQQRAAIVEQCLQTADDICSDDLNVARILCEEAYWIAQSLDPGSCAGVGALKFRTGIASVIAQKLVKKGGMVMIDREKDILNLWIFYVEYTSLLRADGTQLQPRKLWGSGTSSTEMGASDTEMETIYATLSVLLYVLEILVGKSPTDSLGTQILHEIRTIKDSDACSIVARYRIEHVMPEASQEPTNLPLTMLKDITNDFSDEREIGRGGYAVVYKGVLQDGIIAVKKLSNNHTIDDSAFYRETTFLMSVRHQNVVRFLGFCAHTEKKAMKWEEPQKYIYVELRERLLCFDYMREGSLSNHVADELRGLEWHTRFKIITGLCDGLCYLHKEKNIVHRDLKPGNVLLDDLMVPKIADFGISKFLEGVTHATTSNRTGSLGYCPLQFQRFGKVSLKTDVYSLGVMIVEIVTGYREDPNIKNVLRRWRYRWNKSGNYRPIAEEQIQKCIHVAVRCMDEDPNRRPYIWNIVDDLSEVEPTIGHTNLQNANEPIASHQVMPFPLEMLGIEPLEPHFPFEPKKQRTCSLDLTNGRGDNIGFRIDTIGPRKYHIEPNKGVVPPQSKGTVCITVQPHEKTPQGTLCKDEFVLWSTRVDEGLAAEDIVKATFDKEGAILEVSSMRLDHLDLMYEVNKILLYTRKIYKLCSSGQVHSFSLLN</sequence>
<name>A0ACD6A6Z5_AVESA</name>
<keyword evidence="2" id="KW-1185">Reference proteome</keyword>
<accession>A0ACD6A6Z5</accession>
<reference evidence="1" key="1">
    <citation type="submission" date="2021-05" db="EMBL/GenBank/DDBJ databases">
        <authorList>
            <person name="Scholz U."/>
            <person name="Mascher M."/>
            <person name="Fiebig A."/>
        </authorList>
    </citation>
    <scope>NUCLEOTIDE SEQUENCE [LARGE SCALE GENOMIC DNA]</scope>
</reference>
<organism evidence="1 2">
    <name type="scientific">Avena sativa</name>
    <name type="common">Oat</name>
    <dbReference type="NCBI Taxonomy" id="4498"/>
    <lineage>
        <taxon>Eukaryota</taxon>
        <taxon>Viridiplantae</taxon>
        <taxon>Streptophyta</taxon>
        <taxon>Embryophyta</taxon>
        <taxon>Tracheophyta</taxon>
        <taxon>Spermatophyta</taxon>
        <taxon>Magnoliopsida</taxon>
        <taxon>Liliopsida</taxon>
        <taxon>Poales</taxon>
        <taxon>Poaceae</taxon>
        <taxon>BOP clade</taxon>
        <taxon>Pooideae</taxon>
        <taxon>Poodae</taxon>
        <taxon>Poeae</taxon>
        <taxon>Poeae Chloroplast Group 1 (Aveneae type)</taxon>
        <taxon>Aveninae</taxon>
        <taxon>Avena</taxon>
    </lineage>
</organism>
<dbReference type="Proteomes" id="UP001732700">
    <property type="component" value="Chromosome 7C"/>
</dbReference>